<evidence type="ECO:0000313" key="2">
    <source>
        <dbReference type="Proteomes" id="UP000001021"/>
    </source>
</evidence>
<accession>A0A0H3M039</accession>
<name>A0A0H3M039_EHRRW</name>
<evidence type="ECO:0000313" key="1">
    <source>
        <dbReference type="EMBL" id="CAI27304.1"/>
    </source>
</evidence>
<dbReference type="AlphaFoldDB" id="A0A0H3M039"/>
<dbReference type="HOGENOM" id="CLU_193617_0_0_5"/>
<dbReference type="Proteomes" id="UP000001021">
    <property type="component" value="Chromosome"/>
</dbReference>
<protein>
    <submittedName>
        <fullName evidence="1">Uncharacterized protein</fullName>
    </submittedName>
</protein>
<sequence>MQCHSKTFLIKNLIHKPTPQYNITFIIEKHNNVFKLDYRYSHKILYTTFLHIRHEQQLSCNVIFYYIVSSTMTFEISYSALII</sequence>
<dbReference type="EMBL" id="CR925678">
    <property type="protein sequence ID" value="CAI27304.1"/>
    <property type="molecule type" value="Genomic_DNA"/>
</dbReference>
<reference evidence="1 2" key="1">
    <citation type="journal article" date="2006" name="J. Bacteriol.">
        <title>Comparative genomic analysis of three strains of Ehrlichia ruminantium reveals an active process of genome size plasticity.</title>
        <authorList>
            <person name="Frutos R."/>
            <person name="Viari A."/>
            <person name="Ferraz C."/>
            <person name="Morgat A."/>
            <person name="Eychenie S."/>
            <person name="Kandassami Y."/>
            <person name="Chantal I."/>
            <person name="Bensaid A."/>
            <person name="Coissac E."/>
            <person name="Vachiery N."/>
            <person name="Demaille J."/>
            <person name="Martinez D."/>
        </authorList>
    </citation>
    <scope>NUCLEOTIDE SEQUENCE [LARGE SCALE GENOMIC DNA]</scope>
    <source>
        <strain evidence="1 2">Welgevonden</strain>
    </source>
</reference>
<proteinExistence type="predicted"/>
<dbReference type="KEGG" id="erw:ERWE_CDS_08100"/>
<gene>
    <name evidence="1" type="ordered locus">ERWE_CDS_08100</name>
</gene>
<organism evidence="1 2">
    <name type="scientific">Ehrlichia ruminantium (strain Welgevonden)</name>
    <dbReference type="NCBI Taxonomy" id="254945"/>
    <lineage>
        <taxon>Bacteria</taxon>
        <taxon>Pseudomonadati</taxon>
        <taxon>Pseudomonadota</taxon>
        <taxon>Alphaproteobacteria</taxon>
        <taxon>Rickettsiales</taxon>
        <taxon>Anaplasmataceae</taxon>
        <taxon>Ehrlichia</taxon>
    </lineage>
</organism>
<keyword evidence="2" id="KW-1185">Reference proteome</keyword>